<protein>
    <submittedName>
        <fullName evidence="1">Uncharacterized protein</fullName>
    </submittedName>
</protein>
<organism evidence="1 2">
    <name type="scientific">Podospora aff. communis PSN243</name>
    <dbReference type="NCBI Taxonomy" id="3040156"/>
    <lineage>
        <taxon>Eukaryota</taxon>
        <taxon>Fungi</taxon>
        <taxon>Dikarya</taxon>
        <taxon>Ascomycota</taxon>
        <taxon>Pezizomycotina</taxon>
        <taxon>Sordariomycetes</taxon>
        <taxon>Sordariomycetidae</taxon>
        <taxon>Sordariales</taxon>
        <taxon>Podosporaceae</taxon>
        <taxon>Podospora</taxon>
    </lineage>
</organism>
<proteinExistence type="predicted"/>
<keyword evidence="2" id="KW-1185">Reference proteome</keyword>
<reference evidence="1" key="2">
    <citation type="submission" date="2023-05" db="EMBL/GenBank/DDBJ databases">
        <authorList>
            <consortium name="Lawrence Berkeley National Laboratory"/>
            <person name="Steindorff A."/>
            <person name="Hensen N."/>
            <person name="Bonometti L."/>
            <person name="Westerberg I."/>
            <person name="Brannstrom I.O."/>
            <person name="Guillou S."/>
            <person name="Cros-Aarteil S."/>
            <person name="Calhoun S."/>
            <person name="Haridas S."/>
            <person name="Kuo A."/>
            <person name="Mondo S."/>
            <person name="Pangilinan J."/>
            <person name="Riley R."/>
            <person name="Labutti K."/>
            <person name="Andreopoulos B."/>
            <person name="Lipzen A."/>
            <person name="Chen C."/>
            <person name="Yanf M."/>
            <person name="Daum C."/>
            <person name="Ng V."/>
            <person name="Clum A."/>
            <person name="Ohm R."/>
            <person name="Martin F."/>
            <person name="Silar P."/>
            <person name="Natvig D."/>
            <person name="Lalanne C."/>
            <person name="Gautier V."/>
            <person name="Ament-Velasquez S.L."/>
            <person name="Kruys A."/>
            <person name="Hutchinson M.I."/>
            <person name="Powell A.J."/>
            <person name="Barry K."/>
            <person name="Miller A.N."/>
            <person name="Grigoriev I.V."/>
            <person name="Debuchy R."/>
            <person name="Gladieux P."/>
            <person name="Thoren M.H."/>
            <person name="Johannesson H."/>
        </authorList>
    </citation>
    <scope>NUCLEOTIDE SEQUENCE</scope>
    <source>
        <strain evidence="1">PSN243</strain>
    </source>
</reference>
<evidence type="ECO:0000313" key="1">
    <source>
        <dbReference type="EMBL" id="KAK4447401.1"/>
    </source>
</evidence>
<accession>A0AAV9GG40</accession>
<sequence length="1069" mass="116854">MKVLVRLKGQPESNWHKLVKLQESPTSFSEQKIPQATDAAAQLRRCTDACVARWARSSKVKGQLPPEQLDANLAALIVDHETKESGRREAAVLACLPTLSAHAATKHLASLQETLDGAQYLQCILRAGLTRPDIISATHIQIADALKQLLDWSLTQTKPDFVLFRALVLTLQNSTSQESALLDSNLIDLILRHTKFKVRGEAELQSLQTERRLRTLFDITSWLRLIDVDNSANAKAAATILENHLPSWQRFQSWSPDKTRIQRWEEAFDTQTLTPIRQQKLGHIFDLEGPDTTGKQCTTLKLSEPACFRHVRVAHATSELLSRLLNLLDLAIAAGPHAVDLFVTFCVGEFAVDNATVLIVQQATLGGDDLCAALLFTQKGLDTSLEAIDRAEGLSRALPDVLRRIPLPEALSSFYSKKLSVAVPDVIRRCQAVFCKQMDEDSEAMEITGMSLHGLGTALAMNAAATSSFLLGLPTDIEAFVEHLRPVDIVQAVFRQLHAFRNPYDLHRRDATSDRGSSLRDYLTRSLGGRGGVSADHAGVTAELEFWKCRPTADLVELARAIGGIKSVDSRLYASCLLQMAKEERLAVQDLTARVRAGGPESCATMTRYLVRQLEIGNHPGSCWVSLLTCMINEQGPDLLDRLADSIATREWLQFTQDIRRLLEVGNSSYDAIFGQGPNRQGMEWWDTLSSRYSNAVEFLNDTILRRSGGALKWLYRSPPSPAVMSILQACREPALVARVEKHVLSHLLPGAENISKIAESISSLRRADATGYILVERLTIRSQSRSWTPSGLGALGNALAGNPGGLPHHNRQTMAAFMAAVNLSQQVLTNDALEQAASQLKIECNSILDSAGSLGSSITQLKRSDPQRATNVLQQTGIVLSGGGNISLPEELIDSVDLVEEGKYAMVFALSALSELQRKARGIPPGSRCLLVGALLLPAARPKFTLGAGNPDSSGVAQKLTSLFAFTVHQRLETLVRSSSGPITIRSVHQWVAGQAPSACFPPRNPSSCKFRPCQVSCSLLSSAPVTSGRRPFGQQPAVWGEAGLQGRRSSTARFHPDSSAFWPTVWP</sequence>
<dbReference type="Proteomes" id="UP001321760">
    <property type="component" value="Unassembled WGS sequence"/>
</dbReference>
<dbReference type="AlphaFoldDB" id="A0AAV9GG40"/>
<comment type="caution">
    <text evidence="1">The sequence shown here is derived from an EMBL/GenBank/DDBJ whole genome shotgun (WGS) entry which is preliminary data.</text>
</comment>
<dbReference type="EMBL" id="MU865950">
    <property type="protein sequence ID" value="KAK4447401.1"/>
    <property type="molecule type" value="Genomic_DNA"/>
</dbReference>
<evidence type="ECO:0000313" key="2">
    <source>
        <dbReference type="Proteomes" id="UP001321760"/>
    </source>
</evidence>
<gene>
    <name evidence="1" type="ORF">QBC34DRAFT_303476</name>
</gene>
<reference evidence="1" key="1">
    <citation type="journal article" date="2023" name="Mol. Phylogenet. Evol.">
        <title>Genome-scale phylogeny and comparative genomics of the fungal order Sordariales.</title>
        <authorList>
            <person name="Hensen N."/>
            <person name="Bonometti L."/>
            <person name="Westerberg I."/>
            <person name="Brannstrom I.O."/>
            <person name="Guillou S."/>
            <person name="Cros-Aarteil S."/>
            <person name="Calhoun S."/>
            <person name="Haridas S."/>
            <person name="Kuo A."/>
            <person name="Mondo S."/>
            <person name="Pangilinan J."/>
            <person name="Riley R."/>
            <person name="LaButti K."/>
            <person name="Andreopoulos B."/>
            <person name="Lipzen A."/>
            <person name="Chen C."/>
            <person name="Yan M."/>
            <person name="Daum C."/>
            <person name="Ng V."/>
            <person name="Clum A."/>
            <person name="Steindorff A."/>
            <person name="Ohm R.A."/>
            <person name="Martin F."/>
            <person name="Silar P."/>
            <person name="Natvig D.O."/>
            <person name="Lalanne C."/>
            <person name="Gautier V."/>
            <person name="Ament-Velasquez S.L."/>
            <person name="Kruys A."/>
            <person name="Hutchinson M.I."/>
            <person name="Powell A.J."/>
            <person name="Barry K."/>
            <person name="Miller A.N."/>
            <person name="Grigoriev I.V."/>
            <person name="Debuchy R."/>
            <person name="Gladieux P."/>
            <person name="Hiltunen Thoren M."/>
            <person name="Johannesson H."/>
        </authorList>
    </citation>
    <scope>NUCLEOTIDE SEQUENCE</scope>
    <source>
        <strain evidence="1">PSN243</strain>
    </source>
</reference>
<name>A0AAV9GG40_9PEZI</name>